<dbReference type="InterPro" id="IPR052251">
    <property type="entry name" value="GH-ZnFinger_Regulators"/>
</dbReference>
<dbReference type="GO" id="GO:0003677">
    <property type="term" value="F:DNA binding"/>
    <property type="evidence" value="ECO:0007669"/>
    <property type="project" value="UniProtKB-KW"/>
</dbReference>
<proteinExistence type="predicted"/>
<dbReference type="PANTHER" id="PTHR15507:SF14">
    <property type="entry name" value="ZINC FINGER PROTEIN 292"/>
    <property type="match status" value="1"/>
</dbReference>
<dbReference type="Ensembl" id="ENSAMXT00005052029.1">
    <property type="protein sequence ID" value="ENSAMXP00005047946.1"/>
    <property type="gene ID" value="ENSAMXG00005021967.1"/>
</dbReference>
<reference evidence="1" key="1">
    <citation type="submission" date="2025-08" db="UniProtKB">
        <authorList>
            <consortium name="Ensembl"/>
        </authorList>
    </citation>
    <scope>IDENTIFICATION</scope>
</reference>
<dbReference type="GO" id="GO:0000981">
    <property type="term" value="F:DNA-binding transcription factor activity, RNA polymerase II-specific"/>
    <property type="evidence" value="ECO:0007669"/>
    <property type="project" value="TreeGrafter"/>
</dbReference>
<dbReference type="PANTHER" id="PTHR15507">
    <property type="entry name" value="ZINC FINGER PROTEIN RLF"/>
    <property type="match status" value="1"/>
</dbReference>
<evidence type="ECO:0000313" key="2">
    <source>
        <dbReference type="Proteomes" id="UP000694621"/>
    </source>
</evidence>
<protein>
    <recommendedName>
        <fullName evidence="3">Zinc finger protein 292a</fullName>
    </recommendedName>
</protein>
<dbReference type="GO" id="GO:0008270">
    <property type="term" value="F:zinc ion binding"/>
    <property type="evidence" value="ECO:0007669"/>
    <property type="project" value="UniProtKB-KW"/>
</dbReference>
<sequence>MAEEEAAERERGTRGETAALRKRFSGLTAALRDSAESPLDVSASFCREFCQILVEYGGQWKPEENPLPLLEMYTVAILCFAEATPSLFPECEHVTVVLEKLALSCLDLLLSVSENVPGALWEEFQSSVKVAHSILQANGNLQLSTLKTLAEESGVWNNSTLCSLLSDSMTDVEKGKIRSVTHLNLDFNVVCMQMQH</sequence>
<dbReference type="GO" id="GO:0005634">
    <property type="term" value="C:nucleus"/>
    <property type="evidence" value="ECO:0007669"/>
    <property type="project" value="UniProtKB-SubCell"/>
</dbReference>
<organism evidence="1 2">
    <name type="scientific">Astyanax mexicanus</name>
    <name type="common">Blind cave fish</name>
    <name type="synonym">Astyanax fasciatus mexicanus</name>
    <dbReference type="NCBI Taxonomy" id="7994"/>
    <lineage>
        <taxon>Eukaryota</taxon>
        <taxon>Metazoa</taxon>
        <taxon>Chordata</taxon>
        <taxon>Craniata</taxon>
        <taxon>Vertebrata</taxon>
        <taxon>Euteleostomi</taxon>
        <taxon>Actinopterygii</taxon>
        <taxon>Neopterygii</taxon>
        <taxon>Teleostei</taxon>
        <taxon>Ostariophysi</taxon>
        <taxon>Characiformes</taxon>
        <taxon>Characoidei</taxon>
        <taxon>Acestrorhamphidae</taxon>
        <taxon>Acestrorhamphinae</taxon>
        <taxon>Astyanax</taxon>
    </lineage>
</organism>
<name>A0A8B9LFD3_ASTMX</name>
<accession>A0A8B9LFD3</accession>
<dbReference type="AlphaFoldDB" id="A0A8B9LFD3"/>
<evidence type="ECO:0008006" key="3">
    <source>
        <dbReference type="Google" id="ProtNLM"/>
    </source>
</evidence>
<dbReference type="Proteomes" id="UP000694621">
    <property type="component" value="Unplaced"/>
</dbReference>
<evidence type="ECO:0000313" key="1">
    <source>
        <dbReference type="Ensembl" id="ENSAMXP00005047946.1"/>
    </source>
</evidence>